<evidence type="ECO:0000313" key="3">
    <source>
        <dbReference type="EMBL" id="KAJ8332814.1"/>
    </source>
</evidence>
<feature type="signal peptide" evidence="2">
    <location>
        <begin position="1"/>
        <end position="19"/>
    </location>
</feature>
<sequence>MRTFLPQAALLVLYLPVICVTPPGFTIKCKYGETTTCEDHKCSWDGFKSSAKELQDIRKFKCVQYKDQFSCMEEDDINATPFCETNEECGFSSFTGTIQSTPAPRYGTTAPRQARVATPTSDSKQNG</sequence>
<feature type="region of interest" description="Disordered" evidence="1">
    <location>
        <begin position="101"/>
        <end position="127"/>
    </location>
</feature>
<proteinExistence type="predicted"/>
<feature type="chain" id="PRO_5040167664" evidence="2">
    <location>
        <begin position="20"/>
        <end position="127"/>
    </location>
</feature>
<dbReference type="AlphaFoldDB" id="A0A9Q1E5W4"/>
<feature type="compositionally biased region" description="Polar residues" evidence="1">
    <location>
        <begin position="118"/>
        <end position="127"/>
    </location>
</feature>
<keyword evidence="4" id="KW-1185">Reference proteome</keyword>
<gene>
    <name evidence="3" type="ORF">SKAU_G00417100</name>
</gene>
<evidence type="ECO:0000256" key="2">
    <source>
        <dbReference type="SAM" id="SignalP"/>
    </source>
</evidence>
<dbReference type="EMBL" id="JAINUF010000024">
    <property type="protein sequence ID" value="KAJ8332814.1"/>
    <property type="molecule type" value="Genomic_DNA"/>
</dbReference>
<comment type="caution">
    <text evidence="3">The sequence shown here is derived from an EMBL/GenBank/DDBJ whole genome shotgun (WGS) entry which is preliminary data.</text>
</comment>
<protein>
    <submittedName>
        <fullName evidence="3">Uncharacterized protein</fullName>
    </submittedName>
</protein>
<evidence type="ECO:0000256" key="1">
    <source>
        <dbReference type="SAM" id="MobiDB-lite"/>
    </source>
</evidence>
<keyword evidence="2" id="KW-0732">Signal</keyword>
<accession>A0A9Q1E5W4</accession>
<dbReference type="Proteomes" id="UP001152622">
    <property type="component" value="Chromosome 24"/>
</dbReference>
<evidence type="ECO:0000313" key="4">
    <source>
        <dbReference type="Proteomes" id="UP001152622"/>
    </source>
</evidence>
<name>A0A9Q1E5W4_SYNKA</name>
<reference evidence="3" key="1">
    <citation type="journal article" date="2023" name="Science">
        <title>Genome structures resolve the early diversification of teleost fishes.</title>
        <authorList>
            <person name="Parey E."/>
            <person name="Louis A."/>
            <person name="Montfort J."/>
            <person name="Bouchez O."/>
            <person name="Roques C."/>
            <person name="Iampietro C."/>
            <person name="Lluch J."/>
            <person name="Castinel A."/>
            <person name="Donnadieu C."/>
            <person name="Desvignes T."/>
            <person name="Floi Bucao C."/>
            <person name="Jouanno E."/>
            <person name="Wen M."/>
            <person name="Mejri S."/>
            <person name="Dirks R."/>
            <person name="Jansen H."/>
            <person name="Henkel C."/>
            <person name="Chen W.J."/>
            <person name="Zahm M."/>
            <person name="Cabau C."/>
            <person name="Klopp C."/>
            <person name="Thompson A.W."/>
            <person name="Robinson-Rechavi M."/>
            <person name="Braasch I."/>
            <person name="Lecointre G."/>
            <person name="Bobe J."/>
            <person name="Postlethwait J.H."/>
            <person name="Berthelot C."/>
            <person name="Roest Crollius H."/>
            <person name="Guiguen Y."/>
        </authorList>
    </citation>
    <scope>NUCLEOTIDE SEQUENCE</scope>
    <source>
        <strain evidence="3">WJC10195</strain>
    </source>
</reference>
<organism evidence="3 4">
    <name type="scientific">Synaphobranchus kaupii</name>
    <name type="common">Kaup's arrowtooth eel</name>
    <dbReference type="NCBI Taxonomy" id="118154"/>
    <lineage>
        <taxon>Eukaryota</taxon>
        <taxon>Metazoa</taxon>
        <taxon>Chordata</taxon>
        <taxon>Craniata</taxon>
        <taxon>Vertebrata</taxon>
        <taxon>Euteleostomi</taxon>
        <taxon>Actinopterygii</taxon>
        <taxon>Neopterygii</taxon>
        <taxon>Teleostei</taxon>
        <taxon>Anguilliformes</taxon>
        <taxon>Synaphobranchidae</taxon>
        <taxon>Synaphobranchus</taxon>
    </lineage>
</organism>